<dbReference type="HOGENOM" id="CLU_465391_0_0_1"/>
<protein>
    <recommendedName>
        <fullName evidence="4">Beta-glucuronidase C-terminal domain-containing protein</fullName>
    </recommendedName>
</protein>
<name>A0A0D2IE33_CLAB1</name>
<dbReference type="AlphaFoldDB" id="A0A0D2IE33"/>
<reference evidence="2" key="1">
    <citation type="submission" date="2015-01" db="EMBL/GenBank/DDBJ databases">
        <title>The Genome Sequence of Cladophialophora bantiana CBS 173.52.</title>
        <authorList>
            <consortium name="The Broad Institute Genomics Platform"/>
            <person name="Cuomo C."/>
            <person name="de Hoog S."/>
            <person name="Gorbushina A."/>
            <person name="Stielow B."/>
            <person name="Teixiera M."/>
            <person name="Abouelleil A."/>
            <person name="Chapman S.B."/>
            <person name="Priest M."/>
            <person name="Young S.K."/>
            <person name="Wortman J."/>
            <person name="Nusbaum C."/>
            <person name="Birren B."/>
        </authorList>
    </citation>
    <scope>NUCLEOTIDE SEQUENCE [LARGE SCALE GENOMIC DNA]</scope>
    <source>
        <strain evidence="2">CBS 173.52</strain>
    </source>
</reference>
<dbReference type="GeneID" id="27697917"/>
<keyword evidence="1" id="KW-0732">Signal</keyword>
<feature type="signal peptide" evidence="1">
    <location>
        <begin position="1"/>
        <end position="18"/>
    </location>
</feature>
<keyword evidence="3" id="KW-1185">Reference proteome</keyword>
<evidence type="ECO:0000313" key="2">
    <source>
        <dbReference type="EMBL" id="KIW95009.1"/>
    </source>
</evidence>
<dbReference type="RefSeq" id="XP_016621678.1">
    <property type="nucleotide sequence ID" value="XM_016762731.1"/>
</dbReference>
<sequence>MSPLLLFLPLSVLLPVLAGATQKVRQIVVNASSPCGQLRQEIQGSLSADSDFIFQAFDGASDLFCDYQAEIGALFPECGIKHVLIYNFPQVFLGWGKPGTAGDPLNNSNYNWTAADGYVNYVVSNGAKAIIQFQPDNGTNPNITSPEDLGKIAYMITDRYLNGAYDSGFSDAIELFEFYPETDLLNSPTIESQYQHMFAYFSNFNHGVANARFDAHLRVYRREADRSQVLLELGYPTKHNYSVRRTKITKQNTLHSAFRDKNGLHLQTFDPFIVQFYKDCVDRNVPIKAATFHFVNLWFSFNPYDIKTITDKFRNDILIPAGLPDLEIWATHSGWSTSVSPRTFSSQEALNLYRDPQFFSAFNIGVLMYAQDTSVEHTILYPGLSYGGWGAGGFWYQGFFNKSAEDQPIPRNVAKAWVNYINFLNRTPNRLEVSGGSSDGFAVLAGRSNDTHQIQVFLNNYQLDYTVPQEILPYLNSSTLAYLPVKPDGLINGDQVCFADGNQLFLFPSCVTFAPVSQRNNTSNTYRLRVSDLPWNSTTRYYIDILRVGGSNATTLEFTREGQGSNLDITLDFPANAQDLITITKA</sequence>
<feature type="chain" id="PRO_5002255334" description="Beta-glucuronidase C-terminal domain-containing protein" evidence="1">
    <location>
        <begin position="19"/>
        <end position="586"/>
    </location>
</feature>
<dbReference type="EMBL" id="KN846985">
    <property type="protein sequence ID" value="KIW95009.1"/>
    <property type="molecule type" value="Genomic_DNA"/>
</dbReference>
<dbReference type="OrthoDB" id="4523837at2759"/>
<dbReference type="Gene3D" id="3.20.20.80">
    <property type="entry name" value="Glycosidases"/>
    <property type="match status" value="1"/>
</dbReference>
<accession>A0A0D2IE33</accession>
<evidence type="ECO:0000256" key="1">
    <source>
        <dbReference type="SAM" id="SignalP"/>
    </source>
</evidence>
<proteinExistence type="predicted"/>
<evidence type="ECO:0008006" key="4">
    <source>
        <dbReference type="Google" id="ProtNLM"/>
    </source>
</evidence>
<evidence type="ECO:0000313" key="3">
    <source>
        <dbReference type="Proteomes" id="UP000053789"/>
    </source>
</evidence>
<gene>
    <name evidence="2" type="ORF">Z519_04989</name>
</gene>
<dbReference type="VEuPathDB" id="FungiDB:Z519_04989"/>
<organism evidence="2 3">
    <name type="scientific">Cladophialophora bantiana (strain ATCC 10958 / CBS 173.52 / CDC B-1940 / NIH 8579)</name>
    <name type="common">Xylohypha bantiana</name>
    <dbReference type="NCBI Taxonomy" id="1442370"/>
    <lineage>
        <taxon>Eukaryota</taxon>
        <taxon>Fungi</taxon>
        <taxon>Dikarya</taxon>
        <taxon>Ascomycota</taxon>
        <taxon>Pezizomycotina</taxon>
        <taxon>Eurotiomycetes</taxon>
        <taxon>Chaetothyriomycetidae</taxon>
        <taxon>Chaetothyriales</taxon>
        <taxon>Herpotrichiellaceae</taxon>
        <taxon>Cladophialophora</taxon>
    </lineage>
</organism>
<dbReference type="Proteomes" id="UP000053789">
    <property type="component" value="Unassembled WGS sequence"/>
</dbReference>